<proteinExistence type="predicted"/>
<dbReference type="PANTHER" id="PTHR43689:SF8">
    <property type="entry name" value="ALPHA_BETA-HYDROLASES SUPERFAMILY PROTEIN"/>
    <property type="match status" value="1"/>
</dbReference>
<dbReference type="InterPro" id="IPR000073">
    <property type="entry name" value="AB_hydrolase_1"/>
</dbReference>
<accession>A0A1H5Y5H9</accession>
<dbReference type="EMBL" id="FNVR01000017">
    <property type="protein sequence ID" value="SEG19234.1"/>
    <property type="molecule type" value="Genomic_DNA"/>
</dbReference>
<organism evidence="2 3">
    <name type="scientific">Algoriphagus boritolerans DSM 17298 = JCM 18970</name>
    <dbReference type="NCBI Taxonomy" id="1120964"/>
    <lineage>
        <taxon>Bacteria</taxon>
        <taxon>Pseudomonadati</taxon>
        <taxon>Bacteroidota</taxon>
        <taxon>Cytophagia</taxon>
        <taxon>Cytophagales</taxon>
        <taxon>Cyclobacteriaceae</taxon>
        <taxon>Algoriphagus</taxon>
    </lineage>
</organism>
<name>A0A1H5Y5H9_9BACT</name>
<reference evidence="3" key="1">
    <citation type="submission" date="2016-10" db="EMBL/GenBank/DDBJ databases">
        <authorList>
            <person name="Varghese N."/>
            <person name="Submissions S."/>
        </authorList>
    </citation>
    <scope>NUCLEOTIDE SEQUENCE [LARGE SCALE GENOMIC DNA]</scope>
    <source>
        <strain evidence="3">DSM 17298</strain>
    </source>
</reference>
<dbReference type="STRING" id="1120964.GCA_001313265_05082"/>
<dbReference type="PRINTS" id="PR00111">
    <property type="entry name" value="ABHYDROLASE"/>
</dbReference>
<dbReference type="SUPFAM" id="SSF53474">
    <property type="entry name" value="alpha/beta-Hydrolases"/>
    <property type="match status" value="1"/>
</dbReference>
<dbReference type="InterPro" id="IPR029058">
    <property type="entry name" value="AB_hydrolase_fold"/>
</dbReference>
<dbReference type="PANTHER" id="PTHR43689">
    <property type="entry name" value="HYDROLASE"/>
    <property type="match status" value="1"/>
</dbReference>
<dbReference type="OrthoDB" id="9780932at2"/>
<dbReference type="Proteomes" id="UP000236736">
    <property type="component" value="Unassembled WGS sequence"/>
</dbReference>
<gene>
    <name evidence="2" type="ORF">SAMN03080598_02828</name>
</gene>
<keyword evidence="3" id="KW-1185">Reference proteome</keyword>
<dbReference type="RefSeq" id="WP_103925474.1">
    <property type="nucleotide sequence ID" value="NZ_FNVR01000017.1"/>
</dbReference>
<dbReference type="Pfam" id="PF00561">
    <property type="entry name" value="Abhydrolase_1"/>
    <property type="match status" value="1"/>
</dbReference>
<evidence type="ECO:0000313" key="2">
    <source>
        <dbReference type="EMBL" id="SEG19234.1"/>
    </source>
</evidence>
<feature type="domain" description="AB hydrolase-1" evidence="1">
    <location>
        <begin position="64"/>
        <end position="306"/>
    </location>
</feature>
<evidence type="ECO:0000259" key="1">
    <source>
        <dbReference type="Pfam" id="PF00561"/>
    </source>
</evidence>
<dbReference type="Gene3D" id="3.40.50.1820">
    <property type="entry name" value="alpha/beta hydrolase"/>
    <property type="match status" value="1"/>
</dbReference>
<evidence type="ECO:0000313" key="3">
    <source>
        <dbReference type="Proteomes" id="UP000236736"/>
    </source>
</evidence>
<sequence>MIWIKRVGKLLAGLLLTCVFFLLLLYRSDISAEEINDKYQTPQSHFIEVDGVNVHVRFMGEGDPIFLLHGSFSSLHTWDVWQQELSPYFLTISLDFPGHGLTGPDELKRYTVEDYSNLVLALAEKLNLRKFHLTGNSMGGAVALQIASTRPDQVLTLNLVDASGAPRMETRRLDSTQTSNRGGGAWVFSLIKNPVISKIFLKCTPKFLFAMNMKEVYGDPSKIKSATTDRYFELMLREGNRQATLDRLSIPRKSSVDFERLTMPTLILWGGKDSWIPVSQGYALEKAIAGSNLIIFDDAGHVPMEEIPTESVAEYLSFLGVEVRKNYLETPKQMVYAD</sequence>
<protein>
    <submittedName>
        <fullName evidence="2">Pimeloyl-ACP methyl ester carboxylesterase</fullName>
    </submittedName>
</protein>
<dbReference type="AlphaFoldDB" id="A0A1H5Y5H9"/>